<evidence type="ECO:0000256" key="1">
    <source>
        <dbReference type="SAM" id="Coils"/>
    </source>
</evidence>
<keyword evidence="1" id="KW-0175">Coiled coil</keyword>
<protein>
    <recommendedName>
        <fullName evidence="2">Helix-turn-helix domain-containing protein</fullName>
    </recommendedName>
</protein>
<proteinExistence type="predicted"/>
<dbReference type="SUPFAM" id="SSF46955">
    <property type="entry name" value="Putative DNA-binding domain"/>
    <property type="match status" value="1"/>
</dbReference>
<feature type="coiled-coil region" evidence="1">
    <location>
        <begin position="78"/>
        <end position="112"/>
    </location>
</feature>
<evidence type="ECO:0000259" key="2">
    <source>
        <dbReference type="Pfam" id="PF12728"/>
    </source>
</evidence>
<dbReference type="Proteomes" id="UP000002517">
    <property type="component" value="Chromosome"/>
</dbReference>
<name>Q5WW79_LEGPL</name>
<gene>
    <name evidence="3" type="ordered locus">lpl1574</name>
</gene>
<dbReference type="InterPro" id="IPR009061">
    <property type="entry name" value="DNA-bd_dom_put_sf"/>
</dbReference>
<accession>Q5WW79</accession>
<dbReference type="HOGENOM" id="CLU_1904094_0_0_6"/>
<dbReference type="EMBL" id="CR628337">
    <property type="protein sequence ID" value="CAH15814.1"/>
    <property type="molecule type" value="Genomic_DNA"/>
</dbReference>
<dbReference type="Pfam" id="PF12728">
    <property type="entry name" value="HTH_17"/>
    <property type="match status" value="1"/>
</dbReference>
<feature type="domain" description="Helix-turn-helix" evidence="2">
    <location>
        <begin position="7"/>
        <end position="50"/>
    </location>
</feature>
<evidence type="ECO:0000313" key="4">
    <source>
        <dbReference type="Proteomes" id="UP000002517"/>
    </source>
</evidence>
<sequence>MGEKNSFMSTREAAKEAGYSPRHLQNFITSGKLSATRGVDGKYLIDRSEFYRVFPDAHKQKSQENSKEISEEIFLNEIKHLKEMNNFLHKQLETAEKEKNHLLETLKSSQKLLEHNSSEKTEKIKRKKIFWIF</sequence>
<evidence type="ECO:0000313" key="3">
    <source>
        <dbReference type="EMBL" id="CAH15814.1"/>
    </source>
</evidence>
<dbReference type="InterPro" id="IPR041657">
    <property type="entry name" value="HTH_17"/>
</dbReference>
<organism evidence="3 4">
    <name type="scientific">Legionella pneumophila (strain Lens)</name>
    <dbReference type="NCBI Taxonomy" id="297245"/>
    <lineage>
        <taxon>Bacteria</taxon>
        <taxon>Pseudomonadati</taxon>
        <taxon>Pseudomonadota</taxon>
        <taxon>Gammaproteobacteria</taxon>
        <taxon>Legionellales</taxon>
        <taxon>Legionellaceae</taxon>
        <taxon>Legionella</taxon>
    </lineage>
</organism>
<reference evidence="3 4" key="1">
    <citation type="journal article" date="2004" name="Nat. Genet.">
        <title>Evidence in the Legionella pneumophila genome for exploitation of host cell functions and high genome plasticity.</title>
        <authorList>
            <person name="Cazalet C."/>
            <person name="Rusniok C."/>
            <person name="Bruggemann H."/>
            <person name="Zidane N."/>
            <person name="Magnier A."/>
            <person name="Ma L."/>
            <person name="Tichit M."/>
            <person name="Jarraud S."/>
            <person name="Bouchier C."/>
            <person name="Vandenesch F."/>
            <person name="Kunst F."/>
            <person name="Etienne J."/>
            <person name="Glaser P."/>
            <person name="Buchrieser C."/>
        </authorList>
    </citation>
    <scope>NUCLEOTIDE SEQUENCE [LARGE SCALE GENOMIC DNA]</scope>
    <source>
        <strain evidence="3 4">Lens</strain>
    </source>
</reference>
<dbReference type="KEGG" id="lpf:lpl1574"/>
<dbReference type="AlphaFoldDB" id="Q5WW79"/>
<dbReference type="RefSeq" id="WP_011215611.1">
    <property type="nucleotide sequence ID" value="NC_006369.1"/>
</dbReference>
<dbReference type="LegioList" id="lpl1574"/>